<sequence length="137" mass="14526">MGAGSVCFPGEGEPSVDPSLAPAAAELGAEQPVPAAGEAVVLGPADHAAFDPFADEADPFFEEVVPSSEEVALAECWESYESSLGEDQMLCSEGLVYFERELRWRLEFEELLVRMEGVEESLMSLTAVGGVGPATEK</sequence>
<dbReference type="Proteomes" id="UP001075354">
    <property type="component" value="Chromosome 2"/>
</dbReference>
<accession>A0AAV7Y0W9</accession>
<evidence type="ECO:0000313" key="2">
    <source>
        <dbReference type="Proteomes" id="UP001075354"/>
    </source>
</evidence>
<gene>
    <name evidence="1" type="ORF">ONE63_005200</name>
</gene>
<proteinExistence type="predicted"/>
<dbReference type="AlphaFoldDB" id="A0AAV7Y0W9"/>
<name>A0AAV7Y0W9_9NEOP</name>
<organism evidence="1 2">
    <name type="scientific">Megalurothrips usitatus</name>
    <name type="common">bean blossom thrips</name>
    <dbReference type="NCBI Taxonomy" id="439358"/>
    <lineage>
        <taxon>Eukaryota</taxon>
        <taxon>Metazoa</taxon>
        <taxon>Ecdysozoa</taxon>
        <taxon>Arthropoda</taxon>
        <taxon>Hexapoda</taxon>
        <taxon>Insecta</taxon>
        <taxon>Pterygota</taxon>
        <taxon>Neoptera</taxon>
        <taxon>Paraneoptera</taxon>
        <taxon>Thysanoptera</taxon>
        <taxon>Terebrantia</taxon>
        <taxon>Thripoidea</taxon>
        <taxon>Thripidae</taxon>
        <taxon>Megalurothrips</taxon>
    </lineage>
</organism>
<reference evidence="1" key="1">
    <citation type="submission" date="2022-12" db="EMBL/GenBank/DDBJ databases">
        <title>Chromosome-level genome assembly of the bean flower thrips Megalurothrips usitatus.</title>
        <authorList>
            <person name="Ma L."/>
            <person name="Liu Q."/>
            <person name="Li H."/>
            <person name="Cai W."/>
        </authorList>
    </citation>
    <scope>NUCLEOTIDE SEQUENCE</scope>
    <source>
        <strain evidence="1">Cailab_2022a</strain>
    </source>
</reference>
<dbReference type="EMBL" id="JAPTSV010000002">
    <property type="protein sequence ID" value="KAJ1530278.1"/>
    <property type="molecule type" value="Genomic_DNA"/>
</dbReference>
<comment type="caution">
    <text evidence="1">The sequence shown here is derived from an EMBL/GenBank/DDBJ whole genome shotgun (WGS) entry which is preliminary data.</text>
</comment>
<protein>
    <submittedName>
        <fullName evidence="1">Uncharacterized protein</fullName>
    </submittedName>
</protein>
<evidence type="ECO:0000313" key="1">
    <source>
        <dbReference type="EMBL" id="KAJ1530278.1"/>
    </source>
</evidence>
<keyword evidence="2" id="KW-1185">Reference proteome</keyword>